<organism evidence="1 2">
    <name type="scientific">Crateriforma conspicua</name>
    <dbReference type="NCBI Taxonomy" id="2527996"/>
    <lineage>
        <taxon>Bacteria</taxon>
        <taxon>Pseudomonadati</taxon>
        <taxon>Planctomycetota</taxon>
        <taxon>Planctomycetia</taxon>
        <taxon>Planctomycetales</taxon>
        <taxon>Planctomycetaceae</taxon>
        <taxon>Crateriforma</taxon>
    </lineage>
</organism>
<name>A0A5C5Y3M2_9PLAN</name>
<dbReference type="AlphaFoldDB" id="A0A5C5Y3M2"/>
<keyword evidence="2" id="KW-1185">Reference proteome</keyword>
<dbReference type="EMBL" id="SJPL01000001">
    <property type="protein sequence ID" value="TWT68865.1"/>
    <property type="molecule type" value="Genomic_DNA"/>
</dbReference>
<protein>
    <submittedName>
        <fullName evidence="1">Uncharacterized protein</fullName>
    </submittedName>
</protein>
<accession>A0A5C5Y3M2</accession>
<comment type="caution">
    <text evidence="1">The sequence shown here is derived from an EMBL/GenBank/DDBJ whole genome shotgun (WGS) entry which is preliminary data.</text>
</comment>
<evidence type="ECO:0000313" key="2">
    <source>
        <dbReference type="Proteomes" id="UP000317238"/>
    </source>
</evidence>
<sequence>MGAFHQLHSFRKLDQLVFGIDEVVFSREALQDVVEGLFLEADAEVIAGL</sequence>
<gene>
    <name evidence="1" type="ORF">Pan14r_11480</name>
</gene>
<evidence type="ECO:0000313" key="1">
    <source>
        <dbReference type="EMBL" id="TWT68865.1"/>
    </source>
</evidence>
<dbReference type="Proteomes" id="UP000317238">
    <property type="component" value="Unassembled WGS sequence"/>
</dbReference>
<proteinExistence type="predicted"/>
<reference evidence="1 2" key="1">
    <citation type="submission" date="2019-02" db="EMBL/GenBank/DDBJ databases">
        <title>Deep-cultivation of Planctomycetes and their phenomic and genomic characterization uncovers novel biology.</title>
        <authorList>
            <person name="Wiegand S."/>
            <person name="Jogler M."/>
            <person name="Boedeker C."/>
            <person name="Pinto D."/>
            <person name="Vollmers J."/>
            <person name="Rivas-Marin E."/>
            <person name="Kohn T."/>
            <person name="Peeters S.H."/>
            <person name="Heuer A."/>
            <person name="Rast P."/>
            <person name="Oberbeckmann S."/>
            <person name="Bunk B."/>
            <person name="Jeske O."/>
            <person name="Meyerdierks A."/>
            <person name="Storesund J.E."/>
            <person name="Kallscheuer N."/>
            <person name="Luecker S."/>
            <person name="Lage O.M."/>
            <person name="Pohl T."/>
            <person name="Merkel B.J."/>
            <person name="Hornburger P."/>
            <person name="Mueller R.-W."/>
            <person name="Bruemmer F."/>
            <person name="Labrenz M."/>
            <person name="Spormann A.M."/>
            <person name="Op Den Camp H."/>
            <person name="Overmann J."/>
            <person name="Amann R."/>
            <person name="Jetten M.S.M."/>
            <person name="Mascher T."/>
            <person name="Medema M.H."/>
            <person name="Devos D.P."/>
            <person name="Kaster A.-K."/>
            <person name="Ovreas L."/>
            <person name="Rohde M."/>
            <person name="Galperin M.Y."/>
            <person name="Jogler C."/>
        </authorList>
    </citation>
    <scope>NUCLEOTIDE SEQUENCE [LARGE SCALE GENOMIC DNA]</scope>
    <source>
        <strain evidence="1 2">Pan14r</strain>
    </source>
</reference>